<feature type="binding site" evidence="10">
    <location>
        <position position="41"/>
    </location>
    <ligand>
        <name>Mn(2+)</name>
        <dbReference type="ChEBI" id="CHEBI:29035"/>
        <label>2</label>
    </ligand>
</feature>
<dbReference type="SUPFAM" id="SSF56300">
    <property type="entry name" value="Metallo-dependent phosphatases"/>
    <property type="match status" value="1"/>
</dbReference>
<dbReference type="CDD" id="cd07398">
    <property type="entry name" value="MPP_YbbF-LpxH"/>
    <property type="match status" value="1"/>
</dbReference>
<dbReference type="PANTHER" id="PTHR34990">
    <property type="entry name" value="UDP-2,3-DIACYLGLUCOSAMINE HYDROLASE-RELATED"/>
    <property type="match status" value="1"/>
</dbReference>
<keyword evidence="4 10" id="KW-0441">Lipid A biosynthesis</keyword>
<dbReference type="RefSeq" id="WP_183959835.1">
    <property type="nucleotide sequence ID" value="NZ_JACHHP010000001.1"/>
</dbReference>
<keyword evidence="7 10" id="KW-0443">Lipid metabolism</keyword>
<feature type="binding site" evidence="10">
    <location>
        <begin position="79"/>
        <end position="80"/>
    </location>
    <ligand>
        <name>substrate</name>
    </ligand>
</feature>
<evidence type="ECO:0000256" key="5">
    <source>
        <dbReference type="ARBA" id="ARBA00022723"/>
    </source>
</evidence>
<comment type="cofactor">
    <cofactor evidence="10">
        <name>Mn(2+)</name>
        <dbReference type="ChEBI" id="CHEBI:29035"/>
    </cofactor>
    <text evidence="10">Binds 2 Mn(2+) ions per subunit in a binuclear metal center.</text>
</comment>
<keyword evidence="8 10" id="KW-0472">Membrane</keyword>
<evidence type="ECO:0000313" key="12">
    <source>
        <dbReference type="EMBL" id="MBB5207322.1"/>
    </source>
</evidence>
<feature type="binding site" evidence="10">
    <location>
        <position position="195"/>
    </location>
    <ligand>
        <name>Mn(2+)</name>
        <dbReference type="ChEBI" id="CHEBI:29035"/>
        <label>2</label>
    </ligand>
</feature>
<evidence type="ECO:0000256" key="2">
    <source>
        <dbReference type="ARBA" id="ARBA00022516"/>
    </source>
</evidence>
<comment type="pathway">
    <text evidence="10">Glycolipid biosynthesis; lipid IV(A) biosynthesis; lipid IV(A) from (3R)-3-hydroxytetradecanoyl-[acyl-carrier-protein] and UDP-N-acetyl-alpha-D-glucosamine: step 4/6.</text>
</comment>
<protein>
    <recommendedName>
        <fullName evidence="10">UDP-2,3-diacylglucosamine hydrolase</fullName>
        <ecNumber evidence="10">3.6.1.54</ecNumber>
    </recommendedName>
    <alternativeName>
        <fullName evidence="10">UDP-2,3-diacylglucosamine diphosphatase</fullName>
    </alternativeName>
</protein>
<dbReference type="GO" id="GO:0009245">
    <property type="term" value="P:lipid A biosynthetic process"/>
    <property type="evidence" value="ECO:0007669"/>
    <property type="project" value="UniProtKB-UniRule"/>
</dbReference>
<dbReference type="NCBIfam" id="TIGR01854">
    <property type="entry name" value="lipid_A_lpxH"/>
    <property type="match status" value="1"/>
</dbReference>
<reference evidence="12 13" key="1">
    <citation type="submission" date="2020-08" db="EMBL/GenBank/DDBJ databases">
        <title>Genomic Encyclopedia of Type Strains, Phase IV (KMG-IV): sequencing the most valuable type-strain genomes for metagenomic binning, comparative biology and taxonomic classification.</title>
        <authorList>
            <person name="Goeker M."/>
        </authorList>
    </citation>
    <scope>NUCLEOTIDE SEQUENCE [LARGE SCALE GENOMIC DNA]</scope>
    <source>
        <strain evidence="12 13">DSM 24163</strain>
    </source>
</reference>
<dbReference type="GO" id="GO:0005737">
    <property type="term" value="C:cytoplasm"/>
    <property type="evidence" value="ECO:0007669"/>
    <property type="project" value="InterPro"/>
</dbReference>
<dbReference type="Pfam" id="PF00149">
    <property type="entry name" value="Metallophos"/>
    <property type="match status" value="1"/>
</dbReference>
<dbReference type="InterPro" id="IPR010138">
    <property type="entry name" value="UDP-diacylglucosamine_Hdrlase"/>
</dbReference>
<evidence type="ECO:0000256" key="8">
    <source>
        <dbReference type="ARBA" id="ARBA00023136"/>
    </source>
</evidence>
<gene>
    <name evidence="10" type="primary">lpxH</name>
    <name evidence="12" type="ORF">HNQ52_000838</name>
</gene>
<feature type="binding site" evidence="10">
    <location>
        <position position="164"/>
    </location>
    <ligand>
        <name>substrate</name>
    </ligand>
</feature>
<dbReference type="Proteomes" id="UP000521199">
    <property type="component" value="Unassembled WGS sequence"/>
</dbReference>
<dbReference type="EMBL" id="JACHHP010000001">
    <property type="protein sequence ID" value="MBB5207322.1"/>
    <property type="molecule type" value="Genomic_DNA"/>
</dbReference>
<sequence>MTTLFISDLHLDADRPDITALFVDFLAHEAAHVDALFVLGDLFEVWIGDDDDAPLAREVARSLRTVAAHGVPVSFIRGNRDFLLGRDYAEQAGFALLPDPCVVSLYGEAVLLLHGDLLCTDDTDYLAVRRQVRDPAWQHALLARSLAERRAFALQARSTSASRQASMALETGDATQTAVDDAFRRFGARRMVHGHTHRPAVHDTTLDGMPRQRIVLGDWYEQGSVLRWERSGEVALSRLG</sequence>
<organism evidence="12 13">
    <name type="scientific">Chiayiivirga flava</name>
    <dbReference type="NCBI Taxonomy" id="659595"/>
    <lineage>
        <taxon>Bacteria</taxon>
        <taxon>Pseudomonadati</taxon>
        <taxon>Pseudomonadota</taxon>
        <taxon>Gammaproteobacteria</taxon>
        <taxon>Lysobacterales</taxon>
        <taxon>Lysobacteraceae</taxon>
        <taxon>Chiayiivirga</taxon>
    </lineage>
</organism>
<evidence type="ECO:0000256" key="10">
    <source>
        <dbReference type="HAMAP-Rule" id="MF_00575"/>
    </source>
</evidence>
<evidence type="ECO:0000256" key="7">
    <source>
        <dbReference type="ARBA" id="ARBA00023098"/>
    </source>
</evidence>
<feature type="binding site" evidence="10">
    <location>
        <position position="10"/>
    </location>
    <ligand>
        <name>Mn(2+)</name>
        <dbReference type="ChEBI" id="CHEBI:29035"/>
        <label>1</label>
    </ligand>
</feature>
<evidence type="ECO:0000256" key="9">
    <source>
        <dbReference type="ARBA" id="ARBA00023211"/>
    </source>
</evidence>
<name>A0A7W8FYE8_9GAMM</name>
<comment type="subcellular location">
    <subcellularLocation>
        <location evidence="10">Cell inner membrane</location>
        <topology evidence="10">Peripheral membrane protein</topology>
        <orientation evidence="10">Cytoplasmic side</orientation>
    </subcellularLocation>
</comment>
<keyword evidence="5 10" id="KW-0479">Metal-binding</keyword>
<accession>A0A7W8FYE8</accession>
<keyword evidence="1 10" id="KW-1003">Cell membrane</keyword>
<comment type="similarity">
    <text evidence="10">Belongs to the LpxH family.</text>
</comment>
<dbReference type="InterPro" id="IPR004843">
    <property type="entry name" value="Calcineurin-like_PHP"/>
</dbReference>
<keyword evidence="13" id="KW-1185">Reference proteome</keyword>
<feature type="binding site" evidence="10">
    <location>
        <position position="197"/>
    </location>
    <ligand>
        <name>Mn(2+)</name>
        <dbReference type="ChEBI" id="CHEBI:29035"/>
        <label>1</label>
    </ligand>
</feature>
<dbReference type="InterPro" id="IPR043461">
    <property type="entry name" value="LpxH-like"/>
</dbReference>
<comment type="caution">
    <text evidence="12">The sequence shown here is derived from an EMBL/GenBank/DDBJ whole genome shotgun (WGS) entry which is preliminary data.</text>
</comment>
<feature type="binding site" evidence="10">
    <location>
        <position position="41"/>
    </location>
    <ligand>
        <name>Mn(2+)</name>
        <dbReference type="ChEBI" id="CHEBI:29035"/>
        <label>1</label>
    </ligand>
</feature>
<comment type="function">
    <text evidence="10">Hydrolyzes the pyrophosphate bond of UDP-2,3-diacylglucosamine to yield 2,3-diacylglucosamine 1-phosphate (lipid X) and UMP by catalyzing the attack of water at the alpha-P atom. Involved in the biosynthesis of lipid A, a phosphorylated glycolipid that anchors the lipopolysaccharide to the outer membrane of the cell.</text>
</comment>
<keyword evidence="3 10" id="KW-0997">Cell inner membrane</keyword>
<feature type="domain" description="Calcineurin-like phosphoesterase" evidence="11">
    <location>
        <begin position="1"/>
        <end position="199"/>
    </location>
</feature>
<evidence type="ECO:0000256" key="3">
    <source>
        <dbReference type="ARBA" id="ARBA00022519"/>
    </source>
</evidence>
<keyword evidence="2 10" id="KW-0444">Lipid biosynthesis</keyword>
<dbReference type="InterPro" id="IPR029052">
    <property type="entry name" value="Metallo-depent_PP-like"/>
</dbReference>
<dbReference type="AlphaFoldDB" id="A0A7W8FYE8"/>
<comment type="caution">
    <text evidence="10">Lacks conserved residue(s) required for the propagation of feature annotation.</text>
</comment>
<dbReference type="GO" id="GO:0030145">
    <property type="term" value="F:manganese ion binding"/>
    <property type="evidence" value="ECO:0007669"/>
    <property type="project" value="UniProtKB-UniRule"/>
</dbReference>
<evidence type="ECO:0000256" key="4">
    <source>
        <dbReference type="ARBA" id="ARBA00022556"/>
    </source>
</evidence>
<dbReference type="PANTHER" id="PTHR34990:SF1">
    <property type="entry name" value="UDP-2,3-DIACYLGLUCOSAMINE HYDROLASE"/>
    <property type="match status" value="1"/>
</dbReference>
<feature type="binding site" evidence="10">
    <location>
        <position position="195"/>
    </location>
    <ligand>
        <name>substrate</name>
    </ligand>
</feature>
<dbReference type="UniPathway" id="UPA00359">
    <property type="reaction ID" value="UER00480"/>
</dbReference>
<feature type="binding site" evidence="10">
    <location>
        <position position="160"/>
    </location>
    <ligand>
        <name>substrate</name>
    </ligand>
</feature>
<dbReference type="NCBIfam" id="NF003743">
    <property type="entry name" value="PRK05340.1"/>
    <property type="match status" value="1"/>
</dbReference>
<feature type="binding site" evidence="10">
    <location>
        <position position="8"/>
    </location>
    <ligand>
        <name>Mn(2+)</name>
        <dbReference type="ChEBI" id="CHEBI:29035"/>
        <label>1</label>
    </ligand>
</feature>
<dbReference type="Gene3D" id="3.60.21.10">
    <property type="match status" value="1"/>
</dbReference>
<dbReference type="GO" id="GO:0008758">
    <property type="term" value="F:UDP-2,3-diacylglucosamine hydrolase activity"/>
    <property type="evidence" value="ECO:0007669"/>
    <property type="project" value="UniProtKB-UniRule"/>
</dbReference>
<dbReference type="GO" id="GO:0019897">
    <property type="term" value="C:extrinsic component of plasma membrane"/>
    <property type="evidence" value="ECO:0007669"/>
    <property type="project" value="UniProtKB-UniRule"/>
</dbReference>
<dbReference type="HAMAP" id="MF_00575">
    <property type="entry name" value="LpxH"/>
    <property type="match status" value="1"/>
</dbReference>
<feature type="binding site" evidence="10">
    <location>
        <position position="122"/>
    </location>
    <ligand>
        <name>substrate</name>
    </ligand>
</feature>
<proteinExistence type="inferred from homology"/>
<evidence type="ECO:0000259" key="11">
    <source>
        <dbReference type="Pfam" id="PF00149"/>
    </source>
</evidence>
<feature type="binding site" evidence="10">
    <location>
        <position position="79"/>
    </location>
    <ligand>
        <name>Mn(2+)</name>
        <dbReference type="ChEBI" id="CHEBI:29035"/>
        <label>2</label>
    </ligand>
</feature>
<keyword evidence="9 10" id="KW-0464">Manganese</keyword>
<evidence type="ECO:0000256" key="1">
    <source>
        <dbReference type="ARBA" id="ARBA00022475"/>
    </source>
</evidence>
<dbReference type="EC" id="3.6.1.54" evidence="10"/>
<evidence type="ECO:0000313" key="13">
    <source>
        <dbReference type="Proteomes" id="UP000521199"/>
    </source>
</evidence>
<evidence type="ECO:0000256" key="6">
    <source>
        <dbReference type="ARBA" id="ARBA00022801"/>
    </source>
</evidence>
<keyword evidence="6 10" id="KW-0378">Hydrolase</keyword>
<comment type="catalytic activity">
    <reaction evidence="10">
        <text>UDP-2-N,3-O-bis[(3R)-3-hydroxytetradecanoyl]-alpha-D-glucosamine + H2O = 2-N,3-O-bis[(3R)-3-hydroxytetradecanoyl]-alpha-D-glucosaminyl 1-phosphate + UMP + 2 H(+)</text>
        <dbReference type="Rhea" id="RHEA:25213"/>
        <dbReference type="ChEBI" id="CHEBI:15377"/>
        <dbReference type="ChEBI" id="CHEBI:15378"/>
        <dbReference type="ChEBI" id="CHEBI:57865"/>
        <dbReference type="ChEBI" id="CHEBI:57957"/>
        <dbReference type="ChEBI" id="CHEBI:78847"/>
        <dbReference type="EC" id="3.6.1.54"/>
    </reaction>
</comment>
<feature type="binding site" evidence="10">
    <location>
        <position position="114"/>
    </location>
    <ligand>
        <name>Mn(2+)</name>
        <dbReference type="ChEBI" id="CHEBI:29035"/>
        <label>2</label>
    </ligand>
</feature>